<dbReference type="Pfam" id="PF01398">
    <property type="entry name" value="JAB"/>
    <property type="match status" value="1"/>
</dbReference>
<reference evidence="5" key="2">
    <citation type="submission" date="2023-05" db="EMBL/GenBank/DDBJ databases">
        <authorList>
            <consortium name="Lawrence Berkeley National Laboratory"/>
            <person name="Steindorff A."/>
            <person name="Hensen N."/>
            <person name="Bonometti L."/>
            <person name="Westerberg I."/>
            <person name="Brannstrom I.O."/>
            <person name="Guillou S."/>
            <person name="Cros-Aarteil S."/>
            <person name="Calhoun S."/>
            <person name="Haridas S."/>
            <person name="Kuo A."/>
            <person name="Mondo S."/>
            <person name="Pangilinan J."/>
            <person name="Riley R."/>
            <person name="Labutti K."/>
            <person name="Andreopoulos B."/>
            <person name="Lipzen A."/>
            <person name="Chen C."/>
            <person name="Yanf M."/>
            <person name="Daum C."/>
            <person name="Ng V."/>
            <person name="Clum A."/>
            <person name="Ohm R."/>
            <person name="Martin F."/>
            <person name="Silar P."/>
            <person name="Natvig D."/>
            <person name="Lalanne C."/>
            <person name="Gautier V."/>
            <person name="Ament-Velasquez S.L."/>
            <person name="Kruys A."/>
            <person name="Hutchinson M.I."/>
            <person name="Powell A.J."/>
            <person name="Barry K."/>
            <person name="Miller A.N."/>
            <person name="Grigoriev I.V."/>
            <person name="Debuchy R."/>
            <person name="Gladieux P."/>
            <person name="Thoren M.H."/>
            <person name="Johannesson H."/>
        </authorList>
    </citation>
    <scope>NUCLEOTIDE SEQUENCE</scope>
    <source>
        <strain evidence="5">CBS 990.96</strain>
    </source>
</reference>
<comment type="similarity">
    <text evidence="1 2">Belongs to the peptidase M67A family. CSN6 subfamily.</text>
</comment>
<keyword evidence="2" id="KW-0539">Nucleus</keyword>
<dbReference type="InterPro" id="IPR037518">
    <property type="entry name" value="MPN"/>
</dbReference>
<feature type="compositionally biased region" description="Gly residues" evidence="3">
    <location>
        <begin position="414"/>
        <end position="425"/>
    </location>
</feature>
<dbReference type="PANTHER" id="PTHR10540">
    <property type="entry name" value="EUKARYOTIC TRANSLATION INITIATION FACTOR 3 SUBUNIT F-RELATED"/>
    <property type="match status" value="1"/>
</dbReference>
<accession>A0AAN7BMQ3</accession>
<evidence type="ECO:0000313" key="5">
    <source>
        <dbReference type="EMBL" id="KAK4226164.1"/>
    </source>
</evidence>
<dbReference type="SMART" id="SM00232">
    <property type="entry name" value="JAB_MPN"/>
    <property type="match status" value="1"/>
</dbReference>
<keyword evidence="2" id="KW-0736">Signalosome</keyword>
<keyword evidence="2" id="KW-0963">Cytoplasm</keyword>
<feature type="region of interest" description="Disordered" evidence="3">
    <location>
        <begin position="402"/>
        <end position="425"/>
    </location>
</feature>
<reference evidence="5" key="1">
    <citation type="journal article" date="2023" name="Mol. Phylogenet. Evol.">
        <title>Genome-scale phylogeny and comparative genomics of the fungal order Sordariales.</title>
        <authorList>
            <person name="Hensen N."/>
            <person name="Bonometti L."/>
            <person name="Westerberg I."/>
            <person name="Brannstrom I.O."/>
            <person name="Guillou S."/>
            <person name="Cros-Aarteil S."/>
            <person name="Calhoun S."/>
            <person name="Haridas S."/>
            <person name="Kuo A."/>
            <person name="Mondo S."/>
            <person name="Pangilinan J."/>
            <person name="Riley R."/>
            <person name="LaButti K."/>
            <person name="Andreopoulos B."/>
            <person name="Lipzen A."/>
            <person name="Chen C."/>
            <person name="Yan M."/>
            <person name="Daum C."/>
            <person name="Ng V."/>
            <person name="Clum A."/>
            <person name="Steindorff A."/>
            <person name="Ohm R.A."/>
            <person name="Martin F."/>
            <person name="Silar P."/>
            <person name="Natvig D.O."/>
            <person name="Lalanne C."/>
            <person name="Gautier V."/>
            <person name="Ament-Velasquez S.L."/>
            <person name="Kruys A."/>
            <person name="Hutchinson M.I."/>
            <person name="Powell A.J."/>
            <person name="Barry K."/>
            <person name="Miller A.N."/>
            <person name="Grigoriev I.V."/>
            <person name="Debuchy R."/>
            <person name="Gladieux P."/>
            <person name="Hiltunen Thoren M."/>
            <person name="Johannesson H."/>
        </authorList>
    </citation>
    <scope>NUCLEOTIDE SEQUENCE</scope>
    <source>
        <strain evidence="5">CBS 990.96</strain>
    </source>
</reference>
<keyword evidence="6" id="KW-1185">Reference proteome</keyword>
<proteinExistence type="inferred from homology"/>
<dbReference type="Proteomes" id="UP001301958">
    <property type="component" value="Unassembled WGS sequence"/>
</dbReference>
<dbReference type="Pfam" id="PF13012">
    <property type="entry name" value="MitMem_reg"/>
    <property type="match status" value="1"/>
</dbReference>
<evidence type="ECO:0000313" key="6">
    <source>
        <dbReference type="Proteomes" id="UP001301958"/>
    </source>
</evidence>
<dbReference type="InterPro" id="IPR033859">
    <property type="entry name" value="MPN_CSN6"/>
</dbReference>
<dbReference type="InterPro" id="IPR000555">
    <property type="entry name" value="JAMM/MPN+_dom"/>
</dbReference>
<comment type="caution">
    <text evidence="5">The sequence shown here is derived from an EMBL/GenBank/DDBJ whole genome shotgun (WGS) entry which is preliminary data.</text>
</comment>
<dbReference type="InterPro" id="IPR024969">
    <property type="entry name" value="EIF3F/CSN6-like_C"/>
</dbReference>
<evidence type="ECO:0000256" key="1">
    <source>
        <dbReference type="ARBA" id="ARBA00010893"/>
    </source>
</evidence>
<dbReference type="GO" id="GO:0008180">
    <property type="term" value="C:COP9 signalosome"/>
    <property type="evidence" value="ECO:0007669"/>
    <property type="project" value="UniProtKB-UniRule"/>
</dbReference>
<dbReference type="CDD" id="cd08063">
    <property type="entry name" value="MPN_CSN6"/>
    <property type="match status" value="1"/>
</dbReference>
<dbReference type="AlphaFoldDB" id="A0AAN7BMQ3"/>
<evidence type="ECO:0000256" key="2">
    <source>
        <dbReference type="RuleBase" id="RU367006"/>
    </source>
</evidence>
<dbReference type="Gene3D" id="3.40.140.10">
    <property type="entry name" value="Cytidine Deaminase, domain 2"/>
    <property type="match status" value="1"/>
</dbReference>
<gene>
    <name evidence="5" type="ORF">QBC38DRAFT_481121</name>
</gene>
<name>A0AAN7BMQ3_9PEZI</name>
<protein>
    <recommendedName>
        <fullName evidence="2">COP9 signalosome complex subunit 6</fullName>
    </recommendedName>
</protein>
<dbReference type="GO" id="GO:0008237">
    <property type="term" value="F:metallopeptidase activity"/>
    <property type="evidence" value="ECO:0007669"/>
    <property type="project" value="InterPro"/>
</dbReference>
<sequence length="425" mass="46506">MSLYHPNGVNELVSTQKPTADTGLEVVLHPLPLLEISDSITRSYLRQLKPSEYRGAVVGALLGQQNGRQITIEASFSCKNHKNDDGFFDLDKTWFAERLTQMKLVHKSPELDLVGWYSLAPKSGPLPLHLPIHKSITALNDSAVFLGFHLEDIISPIPGDPLPVTIYESNLEVDGDDKEMKDTENSTKMVLRFRKLPYTIETGEAEMIAMQFIREGGANATSSTPVPAIIDQFDKKIAVDDGKGKRRAVAANDTKGEEKIKQEPPVEAVTTKDANLTKIETEYMSALQTKSNALKMLKARLNLIIAYLTRLPPGFTSGNQTVAQAAEASRASGGQYTVPVNNILRHINALVTNIELGAPSEALQKEILQETNDVNLISMVSDLLTSVNQLRDAGRKAAVTERQRLANRKSGPGSSRGLGMGKDLL</sequence>
<comment type="subcellular location">
    <subcellularLocation>
        <location evidence="2">Cytoplasm</location>
    </subcellularLocation>
    <subcellularLocation>
        <location evidence="2">Nucleus</location>
    </subcellularLocation>
</comment>
<dbReference type="PANTHER" id="PTHR10540:SF8">
    <property type="entry name" value="COP9 SIGNALOSOME COMPLEX SUBUNIT 6"/>
    <property type="match status" value="1"/>
</dbReference>
<dbReference type="GO" id="GO:0000338">
    <property type="term" value="P:protein deneddylation"/>
    <property type="evidence" value="ECO:0007669"/>
    <property type="project" value="InterPro"/>
</dbReference>
<dbReference type="PROSITE" id="PS50249">
    <property type="entry name" value="MPN"/>
    <property type="match status" value="1"/>
</dbReference>
<comment type="function">
    <text evidence="2">Component of the COP9 signalosome complex (CSN), a complex involved in various cellular and developmental processes.</text>
</comment>
<organism evidence="5 6">
    <name type="scientific">Podospora fimiseda</name>
    <dbReference type="NCBI Taxonomy" id="252190"/>
    <lineage>
        <taxon>Eukaryota</taxon>
        <taxon>Fungi</taxon>
        <taxon>Dikarya</taxon>
        <taxon>Ascomycota</taxon>
        <taxon>Pezizomycotina</taxon>
        <taxon>Sordariomycetes</taxon>
        <taxon>Sordariomycetidae</taxon>
        <taxon>Sordariales</taxon>
        <taxon>Podosporaceae</taxon>
        <taxon>Podospora</taxon>
    </lineage>
</organism>
<dbReference type="GO" id="GO:0005737">
    <property type="term" value="C:cytoplasm"/>
    <property type="evidence" value="ECO:0007669"/>
    <property type="project" value="UniProtKB-SubCell"/>
</dbReference>
<dbReference type="EMBL" id="MU865352">
    <property type="protein sequence ID" value="KAK4226164.1"/>
    <property type="molecule type" value="Genomic_DNA"/>
</dbReference>
<evidence type="ECO:0000256" key="3">
    <source>
        <dbReference type="SAM" id="MobiDB-lite"/>
    </source>
</evidence>
<evidence type="ECO:0000259" key="4">
    <source>
        <dbReference type="PROSITE" id="PS50249"/>
    </source>
</evidence>
<feature type="domain" description="MPN" evidence="4">
    <location>
        <begin position="26"/>
        <end position="173"/>
    </location>
</feature>